<dbReference type="PROSITE" id="PS50231">
    <property type="entry name" value="RICIN_B_LECTIN"/>
    <property type="match status" value="1"/>
</dbReference>
<dbReference type="EMBL" id="HBNR01009430">
    <property type="protein sequence ID" value="CAE4566607.1"/>
    <property type="molecule type" value="Transcribed_RNA"/>
</dbReference>
<dbReference type="SUPFAM" id="SSF50370">
    <property type="entry name" value="Ricin B-like lectins"/>
    <property type="match status" value="1"/>
</dbReference>
<dbReference type="AlphaFoldDB" id="A0A7S4PYA7"/>
<dbReference type="InterPro" id="IPR000772">
    <property type="entry name" value="Ricin_B_lectin"/>
</dbReference>
<evidence type="ECO:0000313" key="2">
    <source>
        <dbReference type="EMBL" id="CAE4566607.1"/>
    </source>
</evidence>
<organism evidence="2">
    <name type="scientific">Alexandrium monilatum</name>
    <dbReference type="NCBI Taxonomy" id="311494"/>
    <lineage>
        <taxon>Eukaryota</taxon>
        <taxon>Sar</taxon>
        <taxon>Alveolata</taxon>
        <taxon>Dinophyceae</taxon>
        <taxon>Gonyaulacales</taxon>
        <taxon>Pyrocystaceae</taxon>
        <taxon>Alexandrium</taxon>
    </lineage>
</organism>
<dbReference type="Gene3D" id="2.80.10.50">
    <property type="match status" value="1"/>
</dbReference>
<dbReference type="InterPro" id="IPR035992">
    <property type="entry name" value="Ricin_B-like_lectins"/>
</dbReference>
<accession>A0A7S4PYA7</accession>
<dbReference type="Pfam" id="PF00652">
    <property type="entry name" value="Ricin_B_lectin"/>
    <property type="match status" value="1"/>
</dbReference>
<sequence>MANRKREFSVILAPGQQAADDISSESSGPEFAAAQRPHWRPWARGAGALLLGTAVVVGGRSAIERLREPTQGAAASAGTSGRPLFLSQAWGINTCTEWFSEGKDCSTKTTWECVQDDGSQDFNCCCKHGWGDFSYQNNRGPGTINWAENPSKCIDLSMPYVGSGVPFKDGHAMLASCAWGNTNKMWHMPLKGAGRIHWATHPKYCLGVKQGQGFVGNTLGLQRCNSNPSQWSTFDVGYGEPHEPHQIKWQTSPNMCLQVGGGQDGSPIQLANCQANDARQRFNVTQPPQPPPYADTPSLFCVSVMMPRGYEKGLLEDQYSHEVGIFQCNDFAVYSNESITLHAGSKTVNTTVMEGTLKVKFGGQWHSALNTDIFIRFWGKIVEDPRTWENKWTVKIDPDAVYFPSRLHEILRNRWYSGDPKAAVYLNNCHRGMHGPIEVVSQQGLRVYKKRWEECRHGEPYKHKQEDFYFRKCWALLNISKVNVYNLLFENLYACDERSDTRDGRHPCFSRQVSFHPFKSSESYFQCHRRGASMRWVTPMFINDQEPGPQNFHHA</sequence>
<protein>
    <recommendedName>
        <fullName evidence="1">Ricin B lectin domain-containing protein</fullName>
    </recommendedName>
</protein>
<feature type="domain" description="Ricin B lectin" evidence="1">
    <location>
        <begin position="194"/>
        <end position="286"/>
    </location>
</feature>
<proteinExistence type="predicted"/>
<gene>
    <name evidence="2" type="ORF">AMON00008_LOCUS6226</name>
</gene>
<evidence type="ECO:0000259" key="1">
    <source>
        <dbReference type="Pfam" id="PF00652"/>
    </source>
</evidence>
<reference evidence="2" key="1">
    <citation type="submission" date="2021-01" db="EMBL/GenBank/DDBJ databases">
        <authorList>
            <person name="Corre E."/>
            <person name="Pelletier E."/>
            <person name="Niang G."/>
            <person name="Scheremetjew M."/>
            <person name="Finn R."/>
            <person name="Kale V."/>
            <person name="Holt S."/>
            <person name="Cochrane G."/>
            <person name="Meng A."/>
            <person name="Brown T."/>
            <person name="Cohen L."/>
        </authorList>
    </citation>
    <scope>NUCLEOTIDE SEQUENCE</scope>
    <source>
        <strain evidence="2">CCMP3105</strain>
    </source>
</reference>
<name>A0A7S4PYA7_9DINO</name>